<reference evidence="3" key="1">
    <citation type="journal article" date="2019" name="Int. J. Syst. Evol. Microbiol.">
        <title>The Global Catalogue of Microorganisms (GCM) 10K type strain sequencing project: providing services to taxonomists for standard genome sequencing and annotation.</title>
        <authorList>
            <consortium name="The Broad Institute Genomics Platform"/>
            <consortium name="The Broad Institute Genome Sequencing Center for Infectious Disease"/>
            <person name="Wu L."/>
            <person name="Ma J."/>
        </authorList>
    </citation>
    <scope>NUCLEOTIDE SEQUENCE [LARGE SCALE GENOMIC DNA]</scope>
    <source>
        <strain evidence="3">JCM 12149</strain>
    </source>
</reference>
<sequence>MGIILAFMLTSTLTPFFFLQLRKKSFAIVQTILLIGMWVYFFQAAFQTAPPVLSVTSIMFYASLVMAEVGWIMFIIHHVKTASNNQQAYI</sequence>
<dbReference type="Proteomes" id="UP001501459">
    <property type="component" value="Unassembled WGS sequence"/>
</dbReference>
<keyword evidence="1" id="KW-1133">Transmembrane helix</keyword>
<protein>
    <submittedName>
        <fullName evidence="2">Uncharacterized protein</fullName>
    </submittedName>
</protein>
<dbReference type="EMBL" id="BAAADM010000006">
    <property type="protein sequence ID" value="GAA0430044.1"/>
    <property type="molecule type" value="Genomic_DNA"/>
</dbReference>
<evidence type="ECO:0000256" key="1">
    <source>
        <dbReference type="SAM" id="Phobius"/>
    </source>
</evidence>
<accession>A0ABP3IW21</accession>
<evidence type="ECO:0000313" key="2">
    <source>
        <dbReference type="EMBL" id="GAA0430044.1"/>
    </source>
</evidence>
<gene>
    <name evidence="2" type="ORF">GCM10008983_03010</name>
</gene>
<feature type="transmembrane region" description="Helical" evidence="1">
    <location>
        <begin position="26"/>
        <end position="46"/>
    </location>
</feature>
<proteinExistence type="predicted"/>
<dbReference type="RefSeq" id="WP_343750697.1">
    <property type="nucleotide sequence ID" value="NZ_BAAADM010000006.1"/>
</dbReference>
<comment type="caution">
    <text evidence="2">The sequence shown here is derived from an EMBL/GenBank/DDBJ whole genome shotgun (WGS) entry which is preliminary data.</text>
</comment>
<organism evidence="2 3">
    <name type="scientific">Lentibacillus halophilus</name>
    <dbReference type="NCBI Taxonomy" id="295065"/>
    <lineage>
        <taxon>Bacteria</taxon>
        <taxon>Bacillati</taxon>
        <taxon>Bacillota</taxon>
        <taxon>Bacilli</taxon>
        <taxon>Bacillales</taxon>
        <taxon>Bacillaceae</taxon>
        <taxon>Lentibacillus</taxon>
    </lineage>
</organism>
<keyword evidence="3" id="KW-1185">Reference proteome</keyword>
<keyword evidence="1" id="KW-0812">Transmembrane</keyword>
<evidence type="ECO:0000313" key="3">
    <source>
        <dbReference type="Proteomes" id="UP001501459"/>
    </source>
</evidence>
<keyword evidence="1" id="KW-0472">Membrane</keyword>
<name>A0ABP3IW21_9BACI</name>
<feature type="transmembrane region" description="Helical" evidence="1">
    <location>
        <begin position="58"/>
        <end position="76"/>
    </location>
</feature>